<evidence type="ECO:0000313" key="2">
    <source>
        <dbReference type="Proteomes" id="UP001062846"/>
    </source>
</evidence>
<keyword evidence="2" id="KW-1185">Reference proteome</keyword>
<comment type="caution">
    <text evidence="1">The sequence shown here is derived from an EMBL/GenBank/DDBJ whole genome shotgun (WGS) entry which is preliminary data.</text>
</comment>
<name>A0ACC0PGK0_RHOML</name>
<dbReference type="Proteomes" id="UP001062846">
    <property type="component" value="Chromosome 3"/>
</dbReference>
<proteinExistence type="predicted"/>
<protein>
    <submittedName>
        <fullName evidence="1">Uncharacterized protein</fullName>
    </submittedName>
</protein>
<reference evidence="1" key="1">
    <citation type="submission" date="2022-02" db="EMBL/GenBank/DDBJ databases">
        <title>Plant Genome Project.</title>
        <authorList>
            <person name="Zhang R.-G."/>
        </authorList>
    </citation>
    <scope>NUCLEOTIDE SEQUENCE</scope>
    <source>
        <strain evidence="1">AT1</strain>
    </source>
</reference>
<dbReference type="EMBL" id="CM046390">
    <property type="protein sequence ID" value="KAI8563908.1"/>
    <property type="molecule type" value="Genomic_DNA"/>
</dbReference>
<organism evidence="1 2">
    <name type="scientific">Rhododendron molle</name>
    <name type="common">Chinese azalea</name>
    <name type="synonym">Azalea mollis</name>
    <dbReference type="NCBI Taxonomy" id="49168"/>
    <lineage>
        <taxon>Eukaryota</taxon>
        <taxon>Viridiplantae</taxon>
        <taxon>Streptophyta</taxon>
        <taxon>Embryophyta</taxon>
        <taxon>Tracheophyta</taxon>
        <taxon>Spermatophyta</taxon>
        <taxon>Magnoliopsida</taxon>
        <taxon>eudicotyledons</taxon>
        <taxon>Gunneridae</taxon>
        <taxon>Pentapetalae</taxon>
        <taxon>asterids</taxon>
        <taxon>Ericales</taxon>
        <taxon>Ericaceae</taxon>
        <taxon>Ericoideae</taxon>
        <taxon>Rhodoreae</taxon>
        <taxon>Rhododendron</taxon>
    </lineage>
</organism>
<sequence>MVPDCFRKIGEDDENGRPRGGRFVTIFLMVMQLFVSGLKWAVIKLKRDCVQVLELAENAARDNKKTSIVLRHIQLAVRNDEELSKLLEDVTIVNGDVIPNIHNLLLPKKVGGSSKPSADED</sequence>
<evidence type="ECO:0000313" key="1">
    <source>
        <dbReference type="EMBL" id="KAI8563908.1"/>
    </source>
</evidence>
<gene>
    <name evidence="1" type="ORF">RHMOL_Rhmol03G0145800</name>
</gene>
<accession>A0ACC0PGK0</accession>